<dbReference type="Proteomes" id="UP000034805">
    <property type="component" value="Unassembled WGS sequence"/>
</dbReference>
<evidence type="ECO:0000256" key="1">
    <source>
        <dbReference type="SAM" id="MobiDB-lite"/>
    </source>
</evidence>
<reference evidence="3 4" key="1">
    <citation type="submission" date="2015-08" db="EMBL/GenBank/DDBJ databases">
        <title>The genome of the Asian arowana (Scleropages formosus).</title>
        <authorList>
            <person name="Tan M.H."/>
            <person name="Gan H.M."/>
            <person name="Croft L.J."/>
            <person name="Austin C.M."/>
        </authorList>
    </citation>
    <scope>NUCLEOTIDE SEQUENCE [LARGE SCALE GENOMIC DNA]</scope>
    <source>
        <strain evidence="3">Aro1</strain>
    </source>
</reference>
<dbReference type="InterPro" id="IPR036924">
    <property type="entry name" value="Prion/Doppel_b-ribbon_dom_sf"/>
</dbReference>
<evidence type="ECO:0000256" key="2">
    <source>
        <dbReference type="SAM" id="SignalP"/>
    </source>
</evidence>
<accession>A0A0P7XI66</accession>
<evidence type="ECO:0000313" key="4">
    <source>
        <dbReference type="Proteomes" id="UP000034805"/>
    </source>
</evidence>
<dbReference type="AlphaFoldDB" id="A0A0P7XI66"/>
<sequence length="373" mass="39957">MGQLSYLIVLCLVLLLLHGHSGRAGRSSSSRSKTSSSSKSSGSSSSSKSSGSSSSSKSTGSGHKTSYSTKTNAGTSSHNPTQHHPDHGSPHQFPNKNPAAAAGGYPNQYPGAGGYPYHYPGRGGVSPGGYPKQYPSAGNFPGGGAAYPSDKILSPRYGWGYSYGASGVGGSPFSRKVQSKGHFPSEKSKGFGKKAAVAAGLGVMTGAAVGYGVGRYSSPKFGFQNPMEEQFYNYYMYNRYNSNPTHIDHHHKPTQNSGKRKNYNRNNPSRNNPSQNNPSQTDEERSPAPAASPLEDDNDTVSIVEIGYPELVEQLKIRRCVELYTVYEEQRQKNAERVEIPFGSGVQQHPLCHGVVLLFTTALMVLSSTLLLH</sequence>
<evidence type="ECO:0000313" key="3">
    <source>
        <dbReference type="EMBL" id="KPP76195.1"/>
    </source>
</evidence>
<feature type="compositionally biased region" description="Low complexity" evidence="1">
    <location>
        <begin position="24"/>
        <end position="71"/>
    </location>
</feature>
<organism evidence="3 4">
    <name type="scientific">Scleropages formosus</name>
    <name type="common">Asian bonytongue</name>
    <name type="synonym">Osteoglossum formosum</name>
    <dbReference type="NCBI Taxonomy" id="113540"/>
    <lineage>
        <taxon>Eukaryota</taxon>
        <taxon>Metazoa</taxon>
        <taxon>Chordata</taxon>
        <taxon>Craniata</taxon>
        <taxon>Vertebrata</taxon>
        <taxon>Euteleostomi</taxon>
        <taxon>Actinopterygii</taxon>
        <taxon>Neopterygii</taxon>
        <taxon>Teleostei</taxon>
        <taxon>Osteoglossocephala</taxon>
        <taxon>Osteoglossomorpha</taxon>
        <taxon>Osteoglossiformes</taxon>
        <taxon>Osteoglossidae</taxon>
        <taxon>Scleropages</taxon>
    </lineage>
</organism>
<feature type="chain" id="PRO_5006145391" evidence="2">
    <location>
        <begin position="25"/>
        <end position="373"/>
    </location>
</feature>
<keyword evidence="2" id="KW-0732">Signal</keyword>
<dbReference type="Gene3D" id="1.10.790.10">
    <property type="entry name" value="Prion/Doppel protein, beta-ribbon domain"/>
    <property type="match status" value="1"/>
</dbReference>
<feature type="compositionally biased region" description="Low complexity" evidence="1">
    <location>
        <begin position="264"/>
        <end position="280"/>
    </location>
</feature>
<name>A0A0P7XI66_SCLFO</name>
<feature type="signal peptide" evidence="2">
    <location>
        <begin position="1"/>
        <end position="24"/>
    </location>
</feature>
<dbReference type="SUPFAM" id="SSF54098">
    <property type="entry name" value="Prion-like"/>
    <property type="match status" value="1"/>
</dbReference>
<feature type="region of interest" description="Disordered" evidence="1">
    <location>
        <begin position="245"/>
        <end position="299"/>
    </location>
</feature>
<gene>
    <name evidence="3" type="ORF">Z043_104485</name>
</gene>
<protein>
    <submittedName>
        <fullName evidence="3">Calcium-binding protein P-like</fullName>
    </submittedName>
</protein>
<feature type="region of interest" description="Disordered" evidence="1">
    <location>
        <begin position="21"/>
        <end position="107"/>
    </location>
</feature>
<dbReference type="EMBL" id="JARO02001196">
    <property type="protein sequence ID" value="KPP76195.1"/>
    <property type="molecule type" value="Genomic_DNA"/>
</dbReference>
<comment type="caution">
    <text evidence="3">The sequence shown here is derived from an EMBL/GenBank/DDBJ whole genome shotgun (WGS) entry which is preliminary data.</text>
</comment>
<feature type="compositionally biased region" description="Polar residues" evidence="1">
    <location>
        <begin position="72"/>
        <end position="82"/>
    </location>
</feature>
<dbReference type="GO" id="GO:0016020">
    <property type="term" value="C:membrane"/>
    <property type="evidence" value="ECO:0007669"/>
    <property type="project" value="InterPro"/>
</dbReference>
<proteinExistence type="predicted"/>
<feature type="compositionally biased region" description="Basic residues" evidence="1">
    <location>
        <begin position="248"/>
        <end position="263"/>
    </location>
</feature>
<dbReference type="GO" id="GO:0051260">
    <property type="term" value="P:protein homooligomerization"/>
    <property type="evidence" value="ECO:0007669"/>
    <property type="project" value="InterPro"/>
</dbReference>